<evidence type="ECO:0000259" key="8">
    <source>
        <dbReference type="Pfam" id="PF00892"/>
    </source>
</evidence>
<feature type="transmembrane region" description="Helical" evidence="7">
    <location>
        <begin position="273"/>
        <end position="289"/>
    </location>
</feature>
<evidence type="ECO:0000256" key="7">
    <source>
        <dbReference type="SAM" id="Phobius"/>
    </source>
</evidence>
<feature type="transmembrane region" description="Helical" evidence="7">
    <location>
        <begin position="250"/>
        <end position="267"/>
    </location>
</feature>
<dbReference type="Pfam" id="PF00892">
    <property type="entry name" value="EamA"/>
    <property type="match status" value="2"/>
</dbReference>
<dbReference type="InterPro" id="IPR050638">
    <property type="entry name" value="AA-Vitamin_Transporters"/>
</dbReference>
<feature type="transmembrane region" description="Helical" evidence="7">
    <location>
        <begin position="190"/>
        <end position="209"/>
    </location>
</feature>
<dbReference type="InterPro" id="IPR037185">
    <property type="entry name" value="EmrE-like"/>
</dbReference>
<feature type="transmembrane region" description="Helical" evidence="7">
    <location>
        <begin position="153"/>
        <end position="170"/>
    </location>
</feature>
<organism evidence="9 10">
    <name type="scientific">Paenibacillus apiarius</name>
    <dbReference type="NCBI Taxonomy" id="46240"/>
    <lineage>
        <taxon>Bacteria</taxon>
        <taxon>Bacillati</taxon>
        <taxon>Bacillota</taxon>
        <taxon>Bacilli</taxon>
        <taxon>Bacillales</taxon>
        <taxon>Paenibacillaceae</taxon>
        <taxon>Paenibacillus</taxon>
    </lineage>
</organism>
<feature type="transmembrane region" description="Helical" evidence="7">
    <location>
        <begin position="96"/>
        <end position="116"/>
    </location>
</feature>
<feature type="transmembrane region" description="Helical" evidence="7">
    <location>
        <begin position="221"/>
        <end position="243"/>
    </location>
</feature>
<evidence type="ECO:0000256" key="4">
    <source>
        <dbReference type="ARBA" id="ARBA00022692"/>
    </source>
</evidence>
<keyword evidence="5 7" id="KW-1133">Transmembrane helix</keyword>
<comment type="subcellular location">
    <subcellularLocation>
        <location evidence="1">Cell membrane</location>
        <topology evidence="1">Multi-pass membrane protein</topology>
    </subcellularLocation>
</comment>
<accession>A0ABT4DV30</accession>
<name>A0ABT4DV30_9BACL</name>
<dbReference type="Proteomes" id="UP001207626">
    <property type="component" value="Unassembled WGS sequence"/>
</dbReference>
<dbReference type="EMBL" id="JAMDLW010000021">
    <property type="protein sequence ID" value="MCY9521186.1"/>
    <property type="molecule type" value="Genomic_DNA"/>
</dbReference>
<evidence type="ECO:0000256" key="1">
    <source>
        <dbReference type="ARBA" id="ARBA00004651"/>
    </source>
</evidence>
<comment type="caution">
    <text evidence="9">The sequence shown here is derived from an EMBL/GenBank/DDBJ whole genome shotgun (WGS) entry which is preliminary data.</text>
</comment>
<evidence type="ECO:0000256" key="3">
    <source>
        <dbReference type="ARBA" id="ARBA00022475"/>
    </source>
</evidence>
<feature type="transmembrane region" description="Helical" evidence="7">
    <location>
        <begin position="37"/>
        <end position="55"/>
    </location>
</feature>
<dbReference type="PANTHER" id="PTHR32322">
    <property type="entry name" value="INNER MEMBRANE TRANSPORTER"/>
    <property type="match status" value="1"/>
</dbReference>
<dbReference type="SUPFAM" id="SSF103481">
    <property type="entry name" value="Multidrug resistance efflux transporter EmrE"/>
    <property type="match status" value="2"/>
</dbReference>
<keyword evidence="6 7" id="KW-0472">Membrane</keyword>
<feature type="transmembrane region" description="Helical" evidence="7">
    <location>
        <begin position="123"/>
        <end position="147"/>
    </location>
</feature>
<reference evidence="9 10" key="1">
    <citation type="submission" date="2022-05" db="EMBL/GenBank/DDBJ databases">
        <title>Genome Sequencing of Bee-Associated Microbes.</title>
        <authorList>
            <person name="Dunlap C."/>
        </authorList>
    </citation>
    <scope>NUCLEOTIDE SEQUENCE [LARGE SCALE GENOMIC DNA]</scope>
    <source>
        <strain evidence="9 10">NRRL NRS-1438</strain>
    </source>
</reference>
<keyword evidence="3" id="KW-1003">Cell membrane</keyword>
<evidence type="ECO:0000256" key="6">
    <source>
        <dbReference type="ARBA" id="ARBA00023136"/>
    </source>
</evidence>
<dbReference type="InterPro" id="IPR000620">
    <property type="entry name" value="EamA_dom"/>
</dbReference>
<sequence>MKFHSSAAGHLAALLTILIWGTTFISTKVLLMDFSPFEILFFRFAIGYAALLAVYPRFVKSKNIREELLFAAAGFCGVTMYFLLENIALTYTLASNVGIIASVAPFFTAVMAHFFLKGESLQPLFFAGFAVAMLGIILIAFNGSYILRLNPKGDILAVLACIFWATYSILMRKISGLGYHNIGCTRRVFFYGLLFMLPSLLLSDSHLGLERFAEPVNLLNILFLGLGASALCFVTWNWCVGVLGAIKTSAYIYLVPVITIAASYLFLHEPITGTALLGTLLTLAGLFLSETKHKEKTKLKEVDIP</sequence>
<evidence type="ECO:0000256" key="2">
    <source>
        <dbReference type="ARBA" id="ARBA00007362"/>
    </source>
</evidence>
<evidence type="ECO:0000313" key="10">
    <source>
        <dbReference type="Proteomes" id="UP001207626"/>
    </source>
</evidence>
<protein>
    <submittedName>
        <fullName evidence="9">DMT family transporter</fullName>
    </submittedName>
</protein>
<feature type="transmembrane region" description="Helical" evidence="7">
    <location>
        <begin position="12"/>
        <end position="31"/>
    </location>
</feature>
<feature type="domain" description="EamA" evidence="8">
    <location>
        <begin position="152"/>
        <end position="289"/>
    </location>
</feature>
<proteinExistence type="inferred from homology"/>
<evidence type="ECO:0000256" key="5">
    <source>
        <dbReference type="ARBA" id="ARBA00022989"/>
    </source>
</evidence>
<keyword evidence="4 7" id="KW-0812">Transmembrane</keyword>
<evidence type="ECO:0000313" key="9">
    <source>
        <dbReference type="EMBL" id="MCY9521186.1"/>
    </source>
</evidence>
<gene>
    <name evidence="9" type="ORF">M5X09_16160</name>
</gene>
<keyword evidence="10" id="KW-1185">Reference proteome</keyword>
<dbReference type="PANTHER" id="PTHR32322:SF18">
    <property type="entry name" value="S-ADENOSYLMETHIONINE_S-ADENOSYLHOMOCYSTEINE TRANSPORTER"/>
    <property type="match status" value="1"/>
</dbReference>
<comment type="similarity">
    <text evidence="2">Belongs to the EamA transporter family.</text>
</comment>
<feature type="domain" description="EamA" evidence="8">
    <location>
        <begin position="9"/>
        <end position="140"/>
    </location>
</feature>
<dbReference type="RefSeq" id="WP_268601642.1">
    <property type="nucleotide sequence ID" value="NZ_JAMDLV010000007.1"/>
</dbReference>
<feature type="transmembrane region" description="Helical" evidence="7">
    <location>
        <begin position="67"/>
        <end position="84"/>
    </location>
</feature>